<accession>A0A126UXW2</accession>
<proteinExistence type="predicted"/>
<dbReference type="RefSeq" id="WP_052274677.1">
    <property type="nucleotide sequence ID" value="NZ_CP014327.1"/>
</dbReference>
<evidence type="ECO:0000313" key="2">
    <source>
        <dbReference type="Proteomes" id="UP000070371"/>
    </source>
</evidence>
<dbReference type="AlphaFoldDB" id="A0A126UXW2"/>
<organism evidence="1 2">
    <name type="scientific">Falsihalocynthiibacter arcticus</name>
    <dbReference type="NCBI Taxonomy" id="1579316"/>
    <lineage>
        <taxon>Bacteria</taxon>
        <taxon>Pseudomonadati</taxon>
        <taxon>Pseudomonadota</taxon>
        <taxon>Alphaproteobacteria</taxon>
        <taxon>Rhodobacterales</taxon>
        <taxon>Roseobacteraceae</taxon>
        <taxon>Falsihalocynthiibacter</taxon>
    </lineage>
</organism>
<dbReference type="STRING" id="1579316.RC74_03945"/>
<evidence type="ECO:0000313" key="1">
    <source>
        <dbReference type="EMBL" id="AML50535.1"/>
    </source>
</evidence>
<dbReference type="Proteomes" id="UP000070371">
    <property type="component" value="Chromosome"/>
</dbReference>
<evidence type="ECO:0008006" key="3">
    <source>
        <dbReference type="Google" id="ProtNLM"/>
    </source>
</evidence>
<dbReference type="InterPro" id="IPR029058">
    <property type="entry name" value="AB_hydrolase_fold"/>
</dbReference>
<sequence length="319" mass="36911">MAPKAKTIPEEADTVALAQVDKSDMSRKDWRAHMKAMGDAEGFYEDIGDEHTALFVRRGATLIVTFENLDHVYENSESRMPWGFNFVEDRGWSFLGMMAHTWSWYRDESIYDFFDRLRDEGFFESFDKVVFYGASMGAYAACAFSSAAPKSTVIAISPQATLDRQIASWETRYKKAWRRDYTTRYGYAPEMTSAAENVYLFYDPTEALDAMHASLFQGPNVQKFKCRYLGHRIASFWISLGLLKPIIQDCVDGTLTEPKFYERMRARRESMRYKRELLGRVQSRGRHDLVVRLCEYVLAQNRGPKFRQALKAAKAKLKI</sequence>
<dbReference type="SUPFAM" id="SSF53474">
    <property type="entry name" value="alpha/beta-Hydrolases"/>
    <property type="match status" value="1"/>
</dbReference>
<name>A0A126UXW2_9RHOB</name>
<reference evidence="1 2" key="1">
    <citation type="submission" date="2016-02" db="EMBL/GenBank/DDBJ databases">
        <title>Complete genome sequence of Halocynthiibacter arcticus PAMC 20958t from arctic marine sediment.</title>
        <authorList>
            <person name="Lee Y.M."/>
            <person name="Baek K."/>
            <person name="Lee H.K."/>
            <person name="Shin S.C."/>
        </authorList>
    </citation>
    <scope>NUCLEOTIDE SEQUENCE [LARGE SCALE GENOMIC DNA]</scope>
    <source>
        <strain evidence="1">PAMC 20958</strain>
    </source>
</reference>
<gene>
    <name evidence="1" type="ORF">RC74_03945</name>
</gene>
<dbReference type="EMBL" id="CP014327">
    <property type="protein sequence ID" value="AML50535.1"/>
    <property type="molecule type" value="Genomic_DNA"/>
</dbReference>
<protein>
    <recommendedName>
        <fullName evidence="3">Phosphoadenosine phosphosulfate reductase</fullName>
    </recommendedName>
</protein>
<dbReference type="Gene3D" id="3.40.50.1820">
    <property type="entry name" value="alpha/beta hydrolase"/>
    <property type="match status" value="1"/>
</dbReference>
<dbReference type="KEGG" id="hat:RC74_03945"/>
<keyword evidence="2" id="KW-1185">Reference proteome</keyword>
<dbReference type="OrthoDB" id="1997677at2"/>